<feature type="chain" id="PRO_5002488111" description="SLH domain-containing protein" evidence="2">
    <location>
        <begin position="31"/>
        <end position="816"/>
    </location>
</feature>
<sequence length="816" mass="87648">MALKAKSYHKFIASSAAVALVATAVSPASAAFPFTDVSDRYKEAVTYLVEEDITNGITKTQFGTSSTIKRVDAAVMIAKALKLDTTNVPDSGFTDVPDRAKAHVDALKAAGFINGKTATSFGSSQDITRGEMALILAKAYQLSGDTNDIAFTDVASRYKEAVAALVANEVTFGKTDTSFGTTDSITRGEFALFLHRLADEAEVPAPEVTGVEGLNANQIAVQFNTEMNAEQAKNTSLYSLNGTAPAKAELASDKKSIVLTFNSVEGKDQVLVVNPIESLQKGKDGESLKTEKFTKVFSYKDTVKPAVKSTSYSNGTITVEFTEALSTIPTVARVNGESVTAEEGEDAMKVEIAYDLEPSESASLYLAGAEDQANEKNEMDLYKGTVTAPAKDTNRPYVTGVEVTGQNTAKVTLSENITLNKIDAILQRGATQTDVVLKEDTKDESGRTYTLDVDLGTDEMFKGDSTKETFTLYVKEGKMTDDSGDTNEEYKTELTFEKDTEAPKLVSAQVSADGEKFEFTFDEALEVEGADPAIDVRDADNVKWNVIDGETGVKTGELNTYQVDIKADAEGGDNKLEPGSYSVTIPANFFTDQYDNATAEVTHTFVVGEEEVVTEEDTEKPRATVESAGNVFTVTFDEEVTTSATDLKNYRLDGEALPEGTDIYFNGPSKEVVVITLPAGSVNIGKKGEGVPAILTVSDVSDKAGNVINKVNLEVDIEDNTPATITKVEELNKNVVVTFSEDVILKTAAGIEAVDPAKVFEIKVDGETVTAKDLREVTDKPNQLQFTLDNALDGKLTVEVKDDQEALTDENGVVVK</sequence>
<dbReference type="RefSeq" id="WP_052725863.1">
    <property type="nucleotide sequence ID" value="NZ_JWIR02000025.1"/>
</dbReference>
<dbReference type="STRING" id="1221996.QY95_01020"/>
<comment type="caution">
    <text evidence="4">The sequence shown here is derived from an EMBL/GenBank/DDBJ whole genome shotgun (WGS) entry which is preliminary data.</text>
</comment>
<dbReference type="OrthoDB" id="2440872at2"/>
<feature type="domain" description="SLH" evidence="3">
    <location>
        <begin position="28"/>
        <end position="91"/>
    </location>
</feature>
<keyword evidence="1 2" id="KW-0732">Signal</keyword>
<dbReference type="AlphaFoldDB" id="A0A0F5I703"/>
<dbReference type="PROSITE" id="PS51272">
    <property type="entry name" value="SLH"/>
    <property type="match status" value="2"/>
</dbReference>
<feature type="signal peptide" evidence="2">
    <location>
        <begin position="1"/>
        <end position="30"/>
    </location>
</feature>
<proteinExistence type="predicted"/>
<evidence type="ECO:0000256" key="1">
    <source>
        <dbReference type="ARBA" id="ARBA00022729"/>
    </source>
</evidence>
<dbReference type="Pfam" id="PF00395">
    <property type="entry name" value="SLH"/>
    <property type="match status" value="3"/>
</dbReference>
<dbReference type="InterPro" id="IPR001119">
    <property type="entry name" value="SLH_dom"/>
</dbReference>
<evidence type="ECO:0000259" key="3">
    <source>
        <dbReference type="PROSITE" id="PS51272"/>
    </source>
</evidence>
<dbReference type="EMBL" id="JWIR02000025">
    <property type="protein sequence ID" value="KKB40957.1"/>
    <property type="molecule type" value="Genomic_DNA"/>
</dbReference>
<feature type="domain" description="SLH" evidence="3">
    <location>
        <begin position="145"/>
        <end position="208"/>
    </location>
</feature>
<dbReference type="Proteomes" id="UP000031563">
    <property type="component" value="Unassembled WGS sequence"/>
</dbReference>
<dbReference type="InterPro" id="IPR014755">
    <property type="entry name" value="Cu-Rt/internalin_Ig-like"/>
</dbReference>
<evidence type="ECO:0000313" key="5">
    <source>
        <dbReference type="Proteomes" id="UP000031563"/>
    </source>
</evidence>
<protein>
    <recommendedName>
        <fullName evidence="3">SLH domain-containing protein</fullName>
    </recommendedName>
</protein>
<gene>
    <name evidence="4" type="ORF">QY95_01020</name>
</gene>
<reference evidence="4" key="1">
    <citation type="submission" date="2015-02" db="EMBL/GenBank/DDBJ databases">
        <title>Genome Assembly of Bacillaceae bacterium MTCC 8252.</title>
        <authorList>
            <person name="Verma A."/>
            <person name="Khatri I."/>
            <person name="Mual P."/>
            <person name="Subramanian S."/>
            <person name="Krishnamurthi S."/>
        </authorList>
    </citation>
    <scope>NUCLEOTIDE SEQUENCE [LARGE SCALE GENOMIC DNA]</scope>
    <source>
        <strain evidence="4">MTCC 8252</strain>
    </source>
</reference>
<dbReference type="Gene3D" id="2.60.40.1220">
    <property type="match status" value="2"/>
</dbReference>
<evidence type="ECO:0000256" key="2">
    <source>
        <dbReference type="SAM" id="SignalP"/>
    </source>
</evidence>
<accession>A0A0F5I703</accession>
<keyword evidence="5" id="KW-1185">Reference proteome</keyword>
<evidence type="ECO:0000313" key="4">
    <source>
        <dbReference type="EMBL" id="KKB40957.1"/>
    </source>
</evidence>
<name>A0A0F5I703_BACTR</name>
<organism evidence="4 5">
    <name type="scientific">Bacillus thermotolerans</name>
    <name type="common">Quasibacillus thermotolerans</name>
    <dbReference type="NCBI Taxonomy" id="1221996"/>
    <lineage>
        <taxon>Bacteria</taxon>
        <taxon>Bacillati</taxon>
        <taxon>Bacillota</taxon>
        <taxon>Bacilli</taxon>
        <taxon>Bacillales</taxon>
        <taxon>Bacillaceae</taxon>
        <taxon>Bacillus</taxon>
    </lineage>
</organism>